<evidence type="ECO:0000256" key="1">
    <source>
        <dbReference type="SAM" id="Phobius"/>
    </source>
</evidence>
<sequence>MISDLIVQQATDVFRIGLLIALIATMLRTEATTGTLLPLAAGVVFVAVMIPLTTSAGALAPLWQQVATGIVVNAVYVAIGLGIWRLWQRRG</sequence>
<feature type="transmembrane region" description="Helical" evidence="1">
    <location>
        <begin position="6"/>
        <end position="27"/>
    </location>
</feature>
<organism evidence="2 3">
    <name type="scientific">Paracoccus caeni</name>
    <dbReference type="NCBI Taxonomy" id="657651"/>
    <lineage>
        <taxon>Bacteria</taxon>
        <taxon>Pseudomonadati</taxon>
        <taxon>Pseudomonadota</taxon>
        <taxon>Alphaproteobacteria</taxon>
        <taxon>Rhodobacterales</taxon>
        <taxon>Paracoccaceae</taxon>
        <taxon>Paracoccus</taxon>
    </lineage>
</organism>
<keyword evidence="1" id="KW-0472">Membrane</keyword>
<evidence type="ECO:0000313" key="2">
    <source>
        <dbReference type="EMBL" id="MBK4217771.1"/>
    </source>
</evidence>
<reference evidence="2" key="1">
    <citation type="submission" date="2021-01" db="EMBL/GenBank/DDBJ databases">
        <title>Paracoccus amoyensis sp. nov., isolated from the surface seawater along the coast of Xiamen Island, China.</title>
        <authorList>
            <person name="Lyu L."/>
        </authorList>
    </citation>
    <scope>NUCLEOTIDE SEQUENCE</scope>
    <source>
        <strain evidence="2">MJ17</strain>
    </source>
</reference>
<comment type="caution">
    <text evidence="2">The sequence shown here is derived from an EMBL/GenBank/DDBJ whole genome shotgun (WGS) entry which is preliminary data.</text>
</comment>
<dbReference type="EMBL" id="JAEPRQ010000009">
    <property type="protein sequence ID" value="MBK4217771.1"/>
    <property type="molecule type" value="Genomic_DNA"/>
</dbReference>
<keyword evidence="1" id="KW-0812">Transmembrane</keyword>
<evidence type="ECO:0000313" key="3">
    <source>
        <dbReference type="Proteomes" id="UP000640485"/>
    </source>
</evidence>
<dbReference type="RefSeq" id="WP_200688872.1">
    <property type="nucleotide sequence ID" value="NZ_JAEPRQ010000009.1"/>
</dbReference>
<feature type="transmembrane region" description="Helical" evidence="1">
    <location>
        <begin position="66"/>
        <end position="87"/>
    </location>
</feature>
<keyword evidence="3" id="KW-1185">Reference proteome</keyword>
<name>A0A934VW84_9RHOB</name>
<gene>
    <name evidence="2" type="ORF">JJJ17_17700</name>
</gene>
<accession>A0A934VW84</accession>
<dbReference type="Proteomes" id="UP000640485">
    <property type="component" value="Unassembled WGS sequence"/>
</dbReference>
<keyword evidence="1" id="KW-1133">Transmembrane helix</keyword>
<feature type="transmembrane region" description="Helical" evidence="1">
    <location>
        <begin position="39"/>
        <end position="60"/>
    </location>
</feature>
<proteinExistence type="predicted"/>
<dbReference type="AlphaFoldDB" id="A0A934VW84"/>
<protein>
    <submittedName>
        <fullName evidence="2">Uncharacterized protein</fullName>
    </submittedName>
</protein>